<name>A0A165PIW4_9AGAM</name>
<dbReference type="InParanoid" id="A0A165PIW4"/>
<feature type="compositionally biased region" description="Polar residues" evidence="1">
    <location>
        <begin position="306"/>
        <end position="315"/>
    </location>
</feature>
<dbReference type="PROSITE" id="PS50097">
    <property type="entry name" value="BTB"/>
    <property type="match status" value="1"/>
</dbReference>
<dbReference type="InterPro" id="IPR011333">
    <property type="entry name" value="SKP1/BTB/POZ_sf"/>
</dbReference>
<accession>A0A165PIW4</accession>
<sequence>MATRPGDSITIAEKIKRHDSYYIMTGDIVFLVENYLFRVHRYFFERESAVFREKLALATPPGQSPRGTSDANPFPIDDATTLDFSRFLWVFYNPLYSLYNASIEEWTSILKLAYLWRFSEVKKLAVRELEKQGIAPVPKIALYNKYDVDRALLLPSYSALTTRDEPISMVEGLDLGLETCLLLARARELARSSKGVRASSPVTIEEMEVEGLLKDVFSLKDVPFRPMSPANVRVNTSSNAANDTMESNGTTPVNGIAAKLFDTTKSPQGQGTSPAASNPNSSISPSIGFGFSPAANPKSPAAGGSSPWNMFSGND</sequence>
<feature type="region of interest" description="Disordered" evidence="1">
    <location>
        <begin position="263"/>
        <end position="315"/>
    </location>
</feature>
<feature type="domain" description="BTB" evidence="2">
    <location>
        <begin position="26"/>
        <end position="100"/>
    </location>
</feature>
<dbReference type="InterPro" id="IPR000210">
    <property type="entry name" value="BTB/POZ_dom"/>
</dbReference>
<gene>
    <name evidence="3" type="ORF">NEOLEDRAFT_1074112</name>
</gene>
<feature type="compositionally biased region" description="Low complexity" evidence="1">
    <location>
        <begin position="273"/>
        <end position="293"/>
    </location>
</feature>
<evidence type="ECO:0000313" key="4">
    <source>
        <dbReference type="Proteomes" id="UP000076761"/>
    </source>
</evidence>
<dbReference type="STRING" id="1314782.A0A165PIW4"/>
<feature type="compositionally biased region" description="Polar residues" evidence="1">
    <location>
        <begin position="263"/>
        <end position="272"/>
    </location>
</feature>
<proteinExistence type="predicted"/>
<dbReference type="Gene3D" id="3.30.710.10">
    <property type="entry name" value="Potassium Channel Kv1.1, Chain A"/>
    <property type="match status" value="1"/>
</dbReference>
<evidence type="ECO:0000256" key="1">
    <source>
        <dbReference type="SAM" id="MobiDB-lite"/>
    </source>
</evidence>
<dbReference type="SUPFAM" id="SSF54695">
    <property type="entry name" value="POZ domain"/>
    <property type="match status" value="1"/>
</dbReference>
<keyword evidence="4" id="KW-1185">Reference proteome</keyword>
<organism evidence="3 4">
    <name type="scientific">Neolentinus lepideus HHB14362 ss-1</name>
    <dbReference type="NCBI Taxonomy" id="1314782"/>
    <lineage>
        <taxon>Eukaryota</taxon>
        <taxon>Fungi</taxon>
        <taxon>Dikarya</taxon>
        <taxon>Basidiomycota</taxon>
        <taxon>Agaricomycotina</taxon>
        <taxon>Agaricomycetes</taxon>
        <taxon>Gloeophyllales</taxon>
        <taxon>Gloeophyllaceae</taxon>
        <taxon>Neolentinus</taxon>
    </lineage>
</organism>
<dbReference type="Proteomes" id="UP000076761">
    <property type="component" value="Unassembled WGS sequence"/>
</dbReference>
<dbReference type="AlphaFoldDB" id="A0A165PIW4"/>
<protein>
    <recommendedName>
        <fullName evidence="2">BTB domain-containing protein</fullName>
    </recommendedName>
</protein>
<dbReference type="EMBL" id="KV425611">
    <property type="protein sequence ID" value="KZT21101.1"/>
    <property type="molecule type" value="Genomic_DNA"/>
</dbReference>
<dbReference type="OrthoDB" id="2593747at2759"/>
<reference evidence="3 4" key="1">
    <citation type="journal article" date="2016" name="Mol. Biol. Evol.">
        <title>Comparative Genomics of Early-Diverging Mushroom-Forming Fungi Provides Insights into the Origins of Lignocellulose Decay Capabilities.</title>
        <authorList>
            <person name="Nagy L.G."/>
            <person name="Riley R."/>
            <person name="Tritt A."/>
            <person name="Adam C."/>
            <person name="Daum C."/>
            <person name="Floudas D."/>
            <person name="Sun H."/>
            <person name="Yadav J.S."/>
            <person name="Pangilinan J."/>
            <person name="Larsson K.H."/>
            <person name="Matsuura K."/>
            <person name="Barry K."/>
            <person name="Labutti K."/>
            <person name="Kuo R."/>
            <person name="Ohm R.A."/>
            <person name="Bhattacharya S.S."/>
            <person name="Shirouzu T."/>
            <person name="Yoshinaga Y."/>
            <person name="Martin F.M."/>
            <person name="Grigoriev I.V."/>
            <person name="Hibbett D.S."/>
        </authorList>
    </citation>
    <scope>NUCLEOTIDE SEQUENCE [LARGE SCALE GENOMIC DNA]</scope>
    <source>
        <strain evidence="3 4">HHB14362 ss-1</strain>
    </source>
</reference>
<evidence type="ECO:0000313" key="3">
    <source>
        <dbReference type="EMBL" id="KZT21101.1"/>
    </source>
</evidence>
<evidence type="ECO:0000259" key="2">
    <source>
        <dbReference type="PROSITE" id="PS50097"/>
    </source>
</evidence>